<dbReference type="Gene3D" id="1.10.575.10">
    <property type="entry name" value="P1 Nuclease"/>
    <property type="match status" value="1"/>
</dbReference>
<dbReference type="SUPFAM" id="SSF48537">
    <property type="entry name" value="Phospholipase C/P1 nuclease"/>
    <property type="match status" value="1"/>
</dbReference>
<evidence type="ECO:0000256" key="5">
    <source>
        <dbReference type="ARBA" id="ARBA00023157"/>
    </source>
</evidence>
<dbReference type="PANTHER" id="PTHR33146:SF26">
    <property type="entry name" value="ENDONUCLEASE 4"/>
    <property type="match status" value="1"/>
</dbReference>
<dbReference type="InterPro" id="IPR008947">
    <property type="entry name" value="PLipase_C/P1_nuclease_dom_sf"/>
</dbReference>
<keyword evidence="7" id="KW-0732">Signal</keyword>
<dbReference type="EMBL" id="JAINZW010000007">
    <property type="protein sequence ID" value="MBZ4040495.1"/>
    <property type="molecule type" value="Genomic_DNA"/>
</dbReference>
<evidence type="ECO:0000256" key="2">
    <source>
        <dbReference type="ARBA" id="ARBA00022723"/>
    </source>
</evidence>
<keyword evidence="6" id="KW-0325">Glycoprotein</keyword>
<comment type="caution">
    <text evidence="8">The sequence shown here is derived from an EMBL/GenBank/DDBJ whole genome shotgun (WGS) entry which is preliminary data.</text>
</comment>
<dbReference type="Pfam" id="PF02265">
    <property type="entry name" value="S1-P1_nuclease"/>
    <property type="match status" value="1"/>
</dbReference>
<keyword evidence="5" id="KW-1015">Disulfide bond</keyword>
<reference evidence="8 9" key="1">
    <citation type="submission" date="2021-09" db="EMBL/GenBank/DDBJ databases">
        <title>Lysobacter sp. 13A isolated from the river sediment.</title>
        <authorList>
            <person name="Liu H."/>
            <person name="Li S."/>
            <person name="Mao S."/>
        </authorList>
    </citation>
    <scope>NUCLEOTIDE SEQUENCE [LARGE SCALE GENOMIC DNA]</scope>
    <source>
        <strain evidence="8 9">13A</strain>
    </source>
</reference>
<keyword evidence="9" id="KW-1185">Reference proteome</keyword>
<feature type="signal peptide" evidence="7">
    <location>
        <begin position="1"/>
        <end position="23"/>
    </location>
</feature>
<evidence type="ECO:0000256" key="4">
    <source>
        <dbReference type="ARBA" id="ARBA00022801"/>
    </source>
</evidence>
<evidence type="ECO:0000313" key="8">
    <source>
        <dbReference type="EMBL" id="MBZ4040495.1"/>
    </source>
</evidence>
<dbReference type="CDD" id="cd11010">
    <property type="entry name" value="S1-P1_nuclease"/>
    <property type="match status" value="1"/>
</dbReference>
<accession>A0ABS7T9C4</accession>
<keyword evidence="2" id="KW-0479">Metal-binding</keyword>
<keyword evidence="1" id="KW-0540">Nuclease</keyword>
<protein>
    <submittedName>
        <fullName evidence="8">S1/P1 nuclease</fullName>
    </submittedName>
</protein>
<keyword evidence="3" id="KW-0255">Endonuclease</keyword>
<keyword evidence="4" id="KW-0378">Hydrolase</keyword>
<sequence length="270" mass="29069">MPRTALRLFLALGLALCTLPAAAWGPLGHRLVAALAWDELDPAARAEITTLLAGEPDPTLPGIATWADELRANDPDLGRRSAPWHYVNLGEMDCAYDAALACSGGDCVVEAIRAQSAILGDRSRPRAERLQALKFVVHFTGDIHQPMHAGNAHDRGGNDVQVNWPDGSADGKGGNLHSLWDSGLFNTAGLDEDQWLARLRGLPLAVPVVADPARWAEHSCSVAMRDGVYPPRAKLGTDYLQSWRPVAEAQVRAGGSRLAMLLNRVLDARD</sequence>
<evidence type="ECO:0000256" key="7">
    <source>
        <dbReference type="SAM" id="SignalP"/>
    </source>
</evidence>
<evidence type="ECO:0000256" key="1">
    <source>
        <dbReference type="ARBA" id="ARBA00022722"/>
    </source>
</evidence>
<dbReference type="RefSeq" id="WP_223676949.1">
    <property type="nucleotide sequence ID" value="NZ_JAINZW010000007.1"/>
</dbReference>
<name>A0ABS7T9C4_9GAMM</name>
<proteinExistence type="predicted"/>
<feature type="chain" id="PRO_5046898820" evidence="7">
    <location>
        <begin position="24"/>
        <end position="270"/>
    </location>
</feature>
<dbReference type="Proteomes" id="UP001430954">
    <property type="component" value="Unassembled WGS sequence"/>
</dbReference>
<evidence type="ECO:0000313" key="9">
    <source>
        <dbReference type="Proteomes" id="UP001430954"/>
    </source>
</evidence>
<dbReference type="PANTHER" id="PTHR33146">
    <property type="entry name" value="ENDONUCLEASE 4"/>
    <property type="match status" value="1"/>
</dbReference>
<evidence type="ECO:0000256" key="6">
    <source>
        <dbReference type="ARBA" id="ARBA00023180"/>
    </source>
</evidence>
<evidence type="ECO:0000256" key="3">
    <source>
        <dbReference type="ARBA" id="ARBA00022759"/>
    </source>
</evidence>
<organism evidence="8 9">
    <name type="scientific">Novilysobacter selenitireducens</name>
    <dbReference type="NCBI Taxonomy" id="2872639"/>
    <lineage>
        <taxon>Bacteria</taxon>
        <taxon>Pseudomonadati</taxon>
        <taxon>Pseudomonadota</taxon>
        <taxon>Gammaproteobacteria</taxon>
        <taxon>Lysobacterales</taxon>
        <taxon>Lysobacteraceae</taxon>
        <taxon>Novilysobacter</taxon>
    </lineage>
</organism>
<gene>
    <name evidence="8" type="ORF">K6753_13225</name>
</gene>
<dbReference type="InterPro" id="IPR003154">
    <property type="entry name" value="S1/P1nuclease"/>
</dbReference>